<dbReference type="AlphaFoldDB" id="A0A7Z7BH33"/>
<dbReference type="Proteomes" id="UP000198900">
    <property type="component" value="Unassembled WGS sequence"/>
</dbReference>
<name>A0A7Z7BH33_9BURK</name>
<evidence type="ECO:0000313" key="2">
    <source>
        <dbReference type="Proteomes" id="UP000198900"/>
    </source>
</evidence>
<dbReference type="EMBL" id="FNDI01000038">
    <property type="protein sequence ID" value="SDJ22729.1"/>
    <property type="molecule type" value="Genomic_DNA"/>
</dbReference>
<proteinExistence type="predicted"/>
<protein>
    <submittedName>
        <fullName evidence="1">Uncharacterized protein</fullName>
    </submittedName>
</protein>
<evidence type="ECO:0000313" key="1">
    <source>
        <dbReference type="EMBL" id="SDJ22729.1"/>
    </source>
</evidence>
<comment type="caution">
    <text evidence="1">The sequence shown here is derived from an EMBL/GenBank/DDBJ whole genome shotgun (WGS) entry which is preliminary data.</text>
</comment>
<reference evidence="1" key="1">
    <citation type="submission" date="2016-10" db="EMBL/GenBank/DDBJ databases">
        <authorList>
            <person name="Varghese N."/>
            <person name="Submissions S."/>
        </authorList>
    </citation>
    <scope>NUCLEOTIDE SEQUENCE [LARGE SCALE GENOMIC DNA]</scope>
    <source>
        <strain evidence="1">YR281</strain>
    </source>
</reference>
<keyword evidence="2" id="KW-1185">Reference proteome</keyword>
<gene>
    <name evidence="1" type="ORF">SAMN04487926_13834</name>
</gene>
<organism evidence="1 2">
    <name type="scientific">Paraburkholderia steynii</name>
    <dbReference type="NCBI Taxonomy" id="1245441"/>
    <lineage>
        <taxon>Bacteria</taxon>
        <taxon>Pseudomonadati</taxon>
        <taxon>Pseudomonadota</taxon>
        <taxon>Betaproteobacteria</taxon>
        <taxon>Burkholderiales</taxon>
        <taxon>Burkholderiaceae</taxon>
        <taxon>Paraburkholderia</taxon>
    </lineage>
</organism>
<accession>A0A7Z7BH33</accession>
<sequence length="131" mass="13920">MKTNPRMPLDTQAREAAVKNMAVSMASLLLGYDAAHIFAAAAASAAVVDAGGAADTAEASSAPAVQPQRYRKMVTTAEAARIVGVSHGRMLEHARDGTCPVKPVKAGFFWEWPVTELRAWAKERAAKKKGK</sequence>